<feature type="transmembrane region" description="Helical" evidence="2">
    <location>
        <begin position="94"/>
        <end position="116"/>
    </location>
</feature>
<keyword evidence="2" id="KW-0472">Membrane</keyword>
<dbReference type="AlphaFoldDB" id="A0A0K9XLM1"/>
<name>A0A0K9XLM1_9ACTN</name>
<evidence type="ECO:0000313" key="3">
    <source>
        <dbReference type="EMBL" id="KNB54148.1"/>
    </source>
</evidence>
<accession>A0A0K9XLM1</accession>
<dbReference type="OrthoDB" id="4304933at2"/>
<keyword evidence="4" id="KW-1185">Reference proteome</keyword>
<sequence length="118" mass="13203">MADAEALSVGELGRIIDALRREFHEGMAGINARLDRLVSSDVHTLQMAHAEQCIASLDRDLQKECEARSTLERQFESYRLAEAERREKERQTRLYQAVVPLLVGLVAAAVAVWGVVVK</sequence>
<proteinExistence type="predicted"/>
<comment type="caution">
    <text evidence="3">The sequence shown here is derived from an EMBL/GenBank/DDBJ whole genome shotgun (WGS) entry which is preliminary data.</text>
</comment>
<dbReference type="PATRIC" id="fig|1678637.3.peg.1401"/>
<dbReference type="RefSeq" id="WP_049714897.1">
    <property type="nucleotide sequence ID" value="NZ_LFXA01000002.1"/>
</dbReference>
<organism evidence="3 4">
    <name type="scientific">Streptomyces caatingaensis</name>
    <dbReference type="NCBI Taxonomy" id="1678637"/>
    <lineage>
        <taxon>Bacteria</taxon>
        <taxon>Bacillati</taxon>
        <taxon>Actinomycetota</taxon>
        <taxon>Actinomycetes</taxon>
        <taxon>Kitasatosporales</taxon>
        <taxon>Streptomycetaceae</taxon>
        <taxon>Streptomyces</taxon>
    </lineage>
</organism>
<keyword evidence="2" id="KW-1133">Transmembrane helix</keyword>
<keyword evidence="1" id="KW-0175">Coiled coil</keyword>
<reference evidence="4" key="1">
    <citation type="submission" date="2015-07" db="EMBL/GenBank/DDBJ databases">
        <title>Draft genome sequence of Streptomyces sp. CMAA 1322, a bacterium isolated from Caatinga biome, from dry forest semiarid of Brazil.</title>
        <authorList>
            <person name="Santos S.N."/>
            <person name="Gacesa R."/>
            <person name="Taketani R.G."/>
            <person name="Long P.F."/>
            <person name="Melo I.S."/>
        </authorList>
    </citation>
    <scope>NUCLEOTIDE SEQUENCE [LARGE SCALE GENOMIC DNA]</scope>
    <source>
        <strain evidence="4">CMAA 1322</strain>
    </source>
</reference>
<dbReference type="EMBL" id="LFXA01000002">
    <property type="protein sequence ID" value="KNB54148.1"/>
    <property type="molecule type" value="Genomic_DNA"/>
</dbReference>
<dbReference type="Proteomes" id="UP000037288">
    <property type="component" value="Unassembled WGS sequence"/>
</dbReference>
<gene>
    <name evidence="3" type="ORF">AC230_06445</name>
</gene>
<evidence type="ECO:0000256" key="2">
    <source>
        <dbReference type="SAM" id="Phobius"/>
    </source>
</evidence>
<evidence type="ECO:0000256" key="1">
    <source>
        <dbReference type="SAM" id="Coils"/>
    </source>
</evidence>
<feature type="coiled-coil region" evidence="1">
    <location>
        <begin position="54"/>
        <end position="91"/>
    </location>
</feature>
<protein>
    <submittedName>
        <fullName evidence="3">Uncharacterized protein</fullName>
    </submittedName>
</protein>
<keyword evidence="2" id="KW-0812">Transmembrane</keyword>
<evidence type="ECO:0000313" key="4">
    <source>
        <dbReference type="Proteomes" id="UP000037288"/>
    </source>
</evidence>